<dbReference type="EMBL" id="QICD01000008">
    <property type="protein sequence ID" value="RNL45093.1"/>
    <property type="molecule type" value="Genomic_DNA"/>
</dbReference>
<dbReference type="InterPro" id="IPR027417">
    <property type="entry name" value="P-loop_NTPase"/>
</dbReference>
<dbReference type="SUPFAM" id="SSF52540">
    <property type="entry name" value="P-loop containing nucleoside triphosphate hydrolases"/>
    <property type="match status" value="1"/>
</dbReference>
<keyword evidence="4" id="KW-0067">ATP-binding</keyword>
<evidence type="ECO:0000256" key="5">
    <source>
        <dbReference type="SAM" id="MobiDB-lite"/>
    </source>
</evidence>
<evidence type="ECO:0000259" key="6">
    <source>
        <dbReference type="PROSITE" id="PS50893"/>
    </source>
</evidence>
<dbReference type="Gene3D" id="3.40.50.300">
    <property type="entry name" value="P-loop containing nucleotide triphosphate hydrolases"/>
    <property type="match status" value="1"/>
</dbReference>
<feature type="region of interest" description="Disordered" evidence="5">
    <location>
        <begin position="268"/>
        <end position="291"/>
    </location>
</feature>
<dbReference type="Proteomes" id="UP000278632">
    <property type="component" value="Unassembled WGS sequence"/>
</dbReference>
<dbReference type="GO" id="GO:0005524">
    <property type="term" value="F:ATP binding"/>
    <property type="evidence" value="ECO:0007669"/>
    <property type="project" value="UniProtKB-KW"/>
</dbReference>
<reference evidence="8" key="1">
    <citation type="submission" date="2018-05" db="EMBL/GenBank/DDBJ databases">
        <title>Genome Sequencing of selected type strains of the family Eggerthellaceae.</title>
        <authorList>
            <person name="Danylec N."/>
            <person name="Stoll D.A."/>
            <person name="Doetsch A."/>
            <person name="Huch M."/>
        </authorList>
    </citation>
    <scope>NUCLEOTIDE SEQUENCE [LARGE SCALE GENOMIC DNA]</scope>
    <source>
        <strain evidence="8">DSM 16106</strain>
    </source>
</reference>
<evidence type="ECO:0000256" key="3">
    <source>
        <dbReference type="ARBA" id="ARBA00022741"/>
    </source>
</evidence>
<dbReference type="PROSITE" id="PS50893">
    <property type="entry name" value="ABC_TRANSPORTER_2"/>
    <property type="match status" value="1"/>
</dbReference>
<protein>
    <submittedName>
        <fullName evidence="7">ABC transporter</fullName>
    </submittedName>
</protein>
<feature type="domain" description="ABC transporter" evidence="6">
    <location>
        <begin position="50"/>
        <end position="286"/>
    </location>
</feature>
<evidence type="ECO:0000256" key="1">
    <source>
        <dbReference type="ARBA" id="ARBA00005417"/>
    </source>
</evidence>
<keyword evidence="2" id="KW-0813">Transport</keyword>
<organism evidence="7 8">
    <name type="scientific">Paraeggerthella hongkongensis</name>
    <dbReference type="NCBI Taxonomy" id="230658"/>
    <lineage>
        <taxon>Bacteria</taxon>
        <taxon>Bacillati</taxon>
        <taxon>Actinomycetota</taxon>
        <taxon>Coriobacteriia</taxon>
        <taxon>Eggerthellales</taxon>
        <taxon>Eggerthellaceae</taxon>
        <taxon>Paraeggerthella</taxon>
    </lineage>
</organism>
<gene>
    <name evidence="7" type="ORF">DMP08_05870</name>
</gene>
<evidence type="ECO:0000313" key="7">
    <source>
        <dbReference type="EMBL" id="RNL45093.1"/>
    </source>
</evidence>
<feature type="compositionally biased region" description="Low complexity" evidence="5">
    <location>
        <begin position="277"/>
        <end position="291"/>
    </location>
</feature>
<dbReference type="InterPro" id="IPR050153">
    <property type="entry name" value="Metal_Ion_Import_ABC"/>
</dbReference>
<dbReference type="InterPro" id="IPR003593">
    <property type="entry name" value="AAA+_ATPase"/>
</dbReference>
<keyword evidence="8" id="KW-1185">Reference proteome</keyword>
<sequence length="291" mass="31331">MRTAQSARRLDTRANRRGAGLRLGNDGKPRQTGQGALVNQRVASSPHPAVVFDNVRLSYRTSPVLKGASFTLAPGGFYVLAGANGSGKSTLIKLLLAELFPNEGAIQLFGQDARSFKSWQHVGYVPQQAPSDYRRFPATVFETVRAGLYAESKALLPYRPAHRSKTLEALRQVGLAGFEQHLIGELSGGQFQRMLLARAIVAKPKLLVLDEPTSNLDDDSAQALARIASEAASSWGTTVLLVTHDRARLPRLHASMLVLESGTIREKPLNTTKEEAPCSSTCSCSGPSSPA</sequence>
<dbReference type="GO" id="GO:0016887">
    <property type="term" value="F:ATP hydrolysis activity"/>
    <property type="evidence" value="ECO:0007669"/>
    <property type="project" value="InterPro"/>
</dbReference>
<dbReference type="PROSITE" id="PS00211">
    <property type="entry name" value="ABC_TRANSPORTER_1"/>
    <property type="match status" value="1"/>
</dbReference>
<feature type="region of interest" description="Disordered" evidence="5">
    <location>
        <begin position="1"/>
        <end position="41"/>
    </location>
</feature>
<dbReference type="InterPro" id="IPR003439">
    <property type="entry name" value="ABC_transporter-like_ATP-bd"/>
</dbReference>
<dbReference type="InterPro" id="IPR017871">
    <property type="entry name" value="ABC_transporter-like_CS"/>
</dbReference>
<dbReference type="Pfam" id="PF00005">
    <property type="entry name" value="ABC_tran"/>
    <property type="match status" value="1"/>
</dbReference>
<evidence type="ECO:0000256" key="4">
    <source>
        <dbReference type="ARBA" id="ARBA00022840"/>
    </source>
</evidence>
<name>A0A3N0BC12_9ACTN</name>
<evidence type="ECO:0000256" key="2">
    <source>
        <dbReference type="ARBA" id="ARBA00022448"/>
    </source>
</evidence>
<comment type="caution">
    <text evidence="7">The sequence shown here is derived from an EMBL/GenBank/DDBJ whole genome shotgun (WGS) entry which is preliminary data.</text>
</comment>
<dbReference type="SMART" id="SM00382">
    <property type="entry name" value="AAA"/>
    <property type="match status" value="1"/>
</dbReference>
<keyword evidence="3" id="KW-0547">Nucleotide-binding</keyword>
<comment type="similarity">
    <text evidence="1">Belongs to the ABC transporter superfamily.</text>
</comment>
<proteinExistence type="inferred from homology"/>
<feature type="compositionally biased region" description="Low complexity" evidence="5">
    <location>
        <begin position="17"/>
        <end position="26"/>
    </location>
</feature>
<evidence type="ECO:0000313" key="8">
    <source>
        <dbReference type="Proteomes" id="UP000278632"/>
    </source>
</evidence>
<dbReference type="PANTHER" id="PTHR42734:SF17">
    <property type="entry name" value="METAL TRANSPORT SYSTEM ATP-BINDING PROTEIN TM_0124-RELATED"/>
    <property type="match status" value="1"/>
</dbReference>
<dbReference type="AlphaFoldDB" id="A0A3N0BC12"/>
<dbReference type="PANTHER" id="PTHR42734">
    <property type="entry name" value="METAL TRANSPORT SYSTEM ATP-BINDING PROTEIN TM_0124-RELATED"/>
    <property type="match status" value="1"/>
</dbReference>
<accession>A0A3N0BC12</accession>